<dbReference type="PANTHER" id="PTHR36438">
    <property type="entry name" value="IRON-SULFUR CLUSTER REPAIR PROTEIN YTFE"/>
    <property type="match status" value="1"/>
</dbReference>
<organism evidence="2 3">
    <name type="scientific">Enterococcus alcedinis</name>
    <dbReference type="NCBI Taxonomy" id="1274384"/>
    <lineage>
        <taxon>Bacteria</taxon>
        <taxon>Bacillati</taxon>
        <taxon>Bacillota</taxon>
        <taxon>Bacilli</taxon>
        <taxon>Lactobacillales</taxon>
        <taxon>Enterococcaceae</taxon>
        <taxon>Enterococcus</taxon>
    </lineage>
</organism>
<protein>
    <recommendedName>
        <fullName evidence="4">Iron-sulfur cluster repair di-iron protein, ric</fullName>
    </recommendedName>
</protein>
<evidence type="ECO:0000256" key="1">
    <source>
        <dbReference type="ARBA" id="ARBA00004496"/>
    </source>
</evidence>
<proteinExistence type="predicted"/>
<evidence type="ECO:0008006" key="4">
    <source>
        <dbReference type="Google" id="ProtNLM"/>
    </source>
</evidence>
<evidence type="ECO:0000313" key="2">
    <source>
        <dbReference type="EMBL" id="GGI66499.1"/>
    </source>
</evidence>
<comment type="subcellular location">
    <subcellularLocation>
        <location evidence="1">Cytoplasm</location>
    </subcellularLocation>
</comment>
<dbReference type="Proteomes" id="UP000622610">
    <property type="component" value="Unassembled WGS sequence"/>
</dbReference>
<dbReference type="PANTHER" id="PTHR36438:SF1">
    <property type="entry name" value="IRON-SULFUR CLUSTER REPAIR PROTEIN YTFE"/>
    <property type="match status" value="1"/>
</dbReference>
<reference evidence="2" key="2">
    <citation type="submission" date="2020-09" db="EMBL/GenBank/DDBJ databases">
        <authorList>
            <person name="Sun Q."/>
            <person name="Sedlacek I."/>
        </authorList>
    </citation>
    <scope>NUCLEOTIDE SEQUENCE</scope>
    <source>
        <strain evidence="2">CCM 8433</strain>
    </source>
</reference>
<evidence type="ECO:0000313" key="3">
    <source>
        <dbReference type="Proteomes" id="UP000622610"/>
    </source>
</evidence>
<name>A0A917N5V4_9ENTE</name>
<dbReference type="InterPro" id="IPR019903">
    <property type="entry name" value="RIC_family"/>
</dbReference>
<gene>
    <name evidence="2" type="ORF">GCM10011482_21530</name>
</gene>
<sequence length="98" mass="11465">MTTTFKVYAKKAFPELDKFTRTIEKVHGENHPELREVRQLFLTIQDKTQKDDFTRVMLTSDIARLQSITANYTPPADACQAYQKTYVMLKALDETYQK</sequence>
<dbReference type="AlphaFoldDB" id="A0A917N5V4"/>
<dbReference type="EMBL" id="BMDT01000012">
    <property type="protein sequence ID" value="GGI66499.1"/>
    <property type="molecule type" value="Genomic_DNA"/>
</dbReference>
<dbReference type="GO" id="GO:0005737">
    <property type="term" value="C:cytoplasm"/>
    <property type="evidence" value="ECO:0007669"/>
    <property type="project" value="UniProtKB-SubCell"/>
</dbReference>
<accession>A0A917N5V4</accession>
<reference evidence="2" key="1">
    <citation type="journal article" date="2014" name="Int. J. Syst. Evol. Microbiol.">
        <title>Complete genome sequence of Corynebacterium casei LMG S-19264T (=DSM 44701T), isolated from a smear-ripened cheese.</title>
        <authorList>
            <consortium name="US DOE Joint Genome Institute (JGI-PGF)"/>
            <person name="Walter F."/>
            <person name="Albersmeier A."/>
            <person name="Kalinowski J."/>
            <person name="Ruckert C."/>
        </authorList>
    </citation>
    <scope>NUCLEOTIDE SEQUENCE</scope>
    <source>
        <strain evidence="2">CCM 8433</strain>
    </source>
</reference>
<comment type="caution">
    <text evidence="2">The sequence shown here is derived from an EMBL/GenBank/DDBJ whole genome shotgun (WGS) entry which is preliminary data.</text>
</comment>
<keyword evidence="3" id="KW-1185">Reference proteome</keyword>